<dbReference type="CDD" id="cd06267">
    <property type="entry name" value="PBP1_LacI_sugar_binding-like"/>
    <property type="match status" value="1"/>
</dbReference>
<dbReference type="PANTHER" id="PTHR30146">
    <property type="entry name" value="LACI-RELATED TRANSCRIPTIONAL REPRESSOR"/>
    <property type="match status" value="1"/>
</dbReference>
<evidence type="ECO:0000313" key="7">
    <source>
        <dbReference type="Proteomes" id="UP001197247"/>
    </source>
</evidence>
<evidence type="ECO:0000259" key="5">
    <source>
        <dbReference type="PROSITE" id="PS50932"/>
    </source>
</evidence>
<sequence>MADVARLAGVSVSTVSYALSGTRPISLSTRERIEQAMLDLGYTPNAFARGLKSKRSRIIALLFPARAGSLRLNALECIVGASDHAQQRGYHLMLWTGVEAGDDLTQLAGQGLVDGALVMGVRLHDPRIQVLVDAGVPFAMIGHDADPGEIDFTDTDFEQSARLAVGHLVEQGHQRLGFLGDGENPRPEKALRRAASMAGADLVAVDAGASVDAGRGAFTRLLQADPNLTAIIAFNEHAVPGVMRAAGDLGRRIPQDLSIMCIDMPPHVAELTTPPMTTVEPSAAHVGRAAVDMLLRRLNGDTAPPRQLLFGGELNLRGSCAPAPSADDLHHGSTARQRRHQE</sequence>
<evidence type="ECO:0000256" key="4">
    <source>
        <dbReference type="SAM" id="MobiDB-lite"/>
    </source>
</evidence>
<feature type="region of interest" description="Disordered" evidence="4">
    <location>
        <begin position="321"/>
        <end position="342"/>
    </location>
</feature>
<dbReference type="Proteomes" id="UP001197247">
    <property type="component" value="Unassembled WGS sequence"/>
</dbReference>
<dbReference type="SUPFAM" id="SSF53822">
    <property type="entry name" value="Periplasmic binding protein-like I"/>
    <property type="match status" value="1"/>
</dbReference>
<dbReference type="SUPFAM" id="SSF47413">
    <property type="entry name" value="lambda repressor-like DNA-binding domains"/>
    <property type="match status" value="1"/>
</dbReference>
<dbReference type="PROSITE" id="PS50932">
    <property type="entry name" value="HTH_LACI_2"/>
    <property type="match status" value="1"/>
</dbReference>
<dbReference type="Pfam" id="PF00356">
    <property type="entry name" value="LacI"/>
    <property type="match status" value="1"/>
</dbReference>
<keyword evidence="2 6" id="KW-0238">DNA-binding</keyword>
<dbReference type="InterPro" id="IPR046335">
    <property type="entry name" value="LacI/GalR-like_sensor"/>
</dbReference>
<accession>A0ABS5TSR9</accession>
<dbReference type="Pfam" id="PF13377">
    <property type="entry name" value="Peripla_BP_3"/>
    <property type="match status" value="1"/>
</dbReference>
<dbReference type="InterPro" id="IPR010982">
    <property type="entry name" value="Lambda_DNA-bd_dom_sf"/>
</dbReference>
<keyword evidence="7" id="KW-1185">Reference proteome</keyword>
<comment type="caution">
    <text evidence="6">The sequence shown here is derived from an EMBL/GenBank/DDBJ whole genome shotgun (WGS) entry which is preliminary data.</text>
</comment>
<dbReference type="PROSITE" id="PS00356">
    <property type="entry name" value="HTH_LACI_1"/>
    <property type="match status" value="1"/>
</dbReference>
<organism evidence="6 7">
    <name type="scientific">Kineosporia corallincola</name>
    <dbReference type="NCBI Taxonomy" id="2835133"/>
    <lineage>
        <taxon>Bacteria</taxon>
        <taxon>Bacillati</taxon>
        <taxon>Actinomycetota</taxon>
        <taxon>Actinomycetes</taxon>
        <taxon>Kineosporiales</taxon>
        <taxon>Kineosporiaceae</taxon>
        <taxon>Kineosporia</taxon>
    </lineage>
</organism>
<keyword evidence="3" id="KW-0804">Transcription</keyword>
<dbReference type="InterPro" id="IPR000843">
    <property type="entry name" value="HTH_LacI"/>
</dbReference>
<evidence type="ECO:0000256" key="1">
    <source>
        <dbReference type="ARBA" id="ARBA00023015"/>
    </source>
</evidence>
<reference evidence="6 7" key="1">
    <citation type="submission" date="2021-05" db="EMBL/GenBank/DDBJ databases">
        <title>Kineosporia and Streptomyces sp. nov. two new marine actinobacteria isolated from Coral.</title>
        <authorList>
            <person name="Buangrab K."/>
            <person name="Sutthacheep M."/>
            <person name="Yeemin T."/>
            <person name="Harunari E."/>
            <person name="Igarashi Y."/>
            <person name="Kanchanasin P."/>
            <person name="Tanasupawat S."/>
            <person name="Phongsopitanun W."/>
        </authorList>
    </citation>
    <scope>NUCLEOTIDE SEQUENCE [LARGE SCALE GENOMIC DNA]</scope>
    <source>
        <strain evidence="6 7">J2-2</strain>
    </source>
</reference>
<feature type="domain" description="HTH lacI-type" evidence="5">
    <location>
        <begin position="1"/>
        <end position="53"/>
    </location>
</feature>
<dbReference type="Gene3D" id="1.10.260.40">
    <property type="entry name" value="lambda repressor-like DNA-binding domains"/>
    <property type="match status" value="1"/>
</dbReference>
<dbReference type="SMART" id="SM00354">
    <property type="entry name" value="HTH_LACI"/>
    <property type="match status" value="1"/>
</dbReference>
<evidence type="ECO:0000256" key="2">
    <source>
        <dbReference type="ARBA" id="ARBA00023125"/>
    </source>
</evidence>
<proteinExistence type="predicted"/>
<protein>
    <submittedName>
        <fullName evidence="6">LacI family DNA-binding transcriptional regulator</fullName>
    </submittedName>
</protein>
<dbReference type="EMBL" id="JAHBAY010000020">
    <property type="protein sequence ID" value="MBT0773849.1"/>
    <property type="molecule type" value="Genomic_DNA"/>
</dbReference>
<evidence type="ECO:0000256" key="3">
    <source>
        <dbReference type="ARBA" id="ARBA00023163"/>
    </source>
</evidence>
<dbReference type="CDD" id="cd01392">
    <property type="entry name" value="HTH_LacI"/>
    <property type="match status" value="1"/>
</dbReference>
<dbReference type="InterPro" id="IPR028082">
    <property type="entry name" value="Peripla_BP_I"/>
</dbReference>
<dbReference type="PANTHER" id="PTHR30146:SF153">
    <property type="entry name" value="LACTOSE OPERON REPRESSOR"/>
    <property type="match status" value="1"/>
</dbReference>
<evidence type="ECO:0000313" key="6">
    <source>
        <dbReference type="EMBL" id="MBT0773849.1"/>
    </source>
</evidence>
<name>A0ABS5TSR9_9ACTN</name>
<keyword evidence="1" id="KW-0805">Transcription regulation</keyword>
<gene>
    <name evidence="6" type="ORF">KIH74_33200</name>
</gene>
<dbReference type="GO" id="GO:0003677">
    <property type="term" value="F:DNA binding"/>
    <property type="evidence" value="ECO:0007669"/>
    <property type="project" value="UniProtKB-KW"/>
</dbReference>
<dbReference type="RefSeq" id="WP_214160389.1">
    <property type="nucleotide sequence ID" value="NZ_JAHBAY010000020.1"/>
</dbReference>
<dbReference type="Gene3D" id="3.40.50.2300">
    <property type="match status" value="2"/>
</dbReference>